<sequence length="146" mass="16291">MASSESQEVYASQSPCDHAEAKLKEIIDNLFELGITVQDFQAESGSVVQSRINNLVTKLTQLDELKDAIDDTVPLDVFSCIEEGKNPDLLTRDIVDQTAAENQFTRGKMETMQKFQTLLLNKLGQILPEEAEAYRSIHPPKNHPSS</sequence>
<dbReference type="Proteomes" id="UP001151582">
    <property type="component" value="Unassembled WGS sequence"/>
</dbReference>
<keyword evidence="7 9" id="KW-0539">Nucleus</keyword>
<dbReference type="AlphaFoldDB" id="A0A9W8AX58"/>
<evidence type="ECO:0000256" key="3">
    <source>
        <dbReference type="ARBA" id="ARBA00019617"/>
    </source>
</evidence>
<dbReference type="EMBL" id="JANBQB010000979">
    <property type="protein sequence ID" value="KAJ1972733.1"/>
    <property type="molecule type" value="Genomic_DNA"/>
</dbReference>
<dbReference type="OrthoDB" id="337270at2759"/>
<evidence type="ECO:0000313" key="10">
    <source>
        <dbReference type="EMBL" id="KAJ1972733.1"/>
    </source>
</evidence>
<dbReference type="PANTHER" id="PTHR13345:SF13">
    <property type="entry name" value="MEDIATOR OF RNA POLYMERASE II TRANSCRIPTION SUBUNIT 10"/>
    <property type="match status" value="1"/>
</dbReference>
<gene>
    <name evidence="10" type="primary">NUT2</name>
    <name evidence="9" type="synonym">MED10</name>
    <name evidence="10" type="ORF">H4R34_005306</name>
</gene>
<evidence type="ECO:0000256" key="1">
    <source>
        <dbReference type="ARBA" id="ARBA00004123"/>
    </source>
</evidence>
<evidence type="ECO:0000256" key="9">
    <source>
        <dbReference type="RuleBase" id="RU364146"/>
    </source>
</evidence>
<dbReference type="GO" id="GO:0006357">
    <property type="term" value="P:regulation of transcription by RNA polymerase II"/>
    <property type="evidence" value="ECO:0007669"/>
    <property type="project" value="InterPro"/>
</dbReference>
<evidence type="ECO:0000256" key="2">
    <source>
        <dbReference type="ARBA" id="ARBA00005389"/>
    </source>
</evidence>
<dbReference type="GO" id="GO:0003712">
    <property type="term" value="F:transcription coregulator activity"/>
    <property type="evidence" value="ECO:0007669"/>
    <property type="project" value="InterPro"/>
</dbReference>
<evidence type="ECO:0000313" key="11">
    <source>
        <dbReference type="Proteomes" id="UP001151582"/>
    </source>
</evidence>
<reference evidence="10" key="1">
    <citation type="submission" date="2022-07" db="EMBL/GenBank/DDBJ databases">
        <title>Phylogenomic reconstructions and comparative analyses of Kickxellomycotina fungi.</title>
        <authorList>
            <person name="Reynolds N.K."/>
            <person name="Stajich J.E."/>
            <person name="Barry K."/>
            <person name="Grigoriev I.V."/>
            <person name="Crous P."/>
            <person name="Smith M.E."/>
        </authorList>
    </citation>
    <scope>NUCLEOTIDE SEQUENCE</scope>
    <source>
        <strain evidence="10">RSA 567</strain>
    </source>
</reference>
<comment type="function">
    <text evidence="9">Component of the Mediator complex, a coactivator involved in the regulated transcription of nearly all RNA polymerase II-dependent genes. Mediator functions as a bridge to convey information from gene-specific regulatory proteins to the basal RNA polymerase II transcription machinery. Mediator is recruited to promoters by direct interactions with regulatory proteins and serves as a scaffold for the assembly of a functional preinitiation complex with RNA polymerase II and the general transcription factors.</text>
</comment>
<keyword evidence="6 9" id="KW-0804">Transcription</keyword>
<keyword evidence="5 9" id="KW-0010">Activator</keyword>
<dbReference type="Pfam" id="PF09748">
    <property type="entry name" value="Med10"/>
    <property type="match status" value="1"/>
</dbReference>
<comment type="subcellular location">
    <subcellularLocation>
        <location evidence="1 9">Nucleus</location>
    </subcellularLocation>
</comment>
<accession>A0A9W8AX58</accession>
<comment type="similarity">
    <text evidence="2 9">Belongs to the Mediator complex subunit 10 family.</text>
</comment>
<keyword evidence="11" id="KW-1185">Reference proteome</keyword>
<evidence type="ECO:0000256" key="7">
    <source>
        <dbReference type="ARBA" id="ARBA00023242"/>
    </source>
</evidence>
<organism evidence="10 11">
    <name type="scientific">Dimargaris verticillata</name>
    <dbReference type="NCBI Taxonomy" id="2761393"/>
    <lineage>
        <taxon>Eukaryota</taxon>
        <taxon>Fungi</taxon>
        <taxon>Fungi incertae sedis</taxon>
        <taxon>Zoopagomycota</taxon>
        <taxon>Kickxellomycotina</taxon>
        <taxon>Dimargaritomycetes</taxon>
        <taxon>Dimargaritales</taxon>
        <taxon>Dimargaritaceae</taxon>
        <taxon>Dimargaris</taxon>
    </lineage>
</organism>
<comment type="subunit">
    <text evidence="9">Component of the Mediator complex.</text>
</comment>
<evidence type="ECO:0000256" key="6">
    <source>
        <dbReference type="ARBA" id="ARBA00023163"/>
    </source>
</evidence>
<protein>
    <recommendedName>
        <fullName evidence="3 9">Mediator of RNA polymerase II transcription subunit 10</fullName>
    </recommendedName>
    <alternativeName>
        <fullName evidence="8 9">Mediator complex subunit 10</fullName>
    </alternativeName>
</protein>
<evidence type="ECO:0000256" key="4">
    <source>
        <dbReference type="ARBA" id="ARBA00023015"/>
    </source>
</evidence>
<name>A0A9W8AX58_9FUNG</name>
<keyword evidence="4 9" id="KW-0805">Transcription regulation</keyword>
<comment type="caution">
    <text evidence="10">The sequence shown here is derived from an EMBL/GenBank/DDBJ whole genome shotgun (WGS) entry which is preliminary data.</text>
</comment>
<dbReference type="PANTHER" id="PTHR13345">
    <property type="entry name" value="MEDIATOR OF RNA POLYMERASE II TRANSCRIPTION SUBUNIT 10"/>
    <property type="match status" value="1"/>
</dbReference>
<evidence type="ECO:0000256" key="5">
    <source>
        <dbReference type="ARBA" id="ARBA00023159"/>
    </source>
</evidence>
<proteinExistence type="inferred from homology"/>
<dbReference type="GO" id="GO:0016592">
    <property type="term" value="C:mediator complex"/>
    <property type="evidence" value="ECO:0007669"/>
    <property type="project" value="InterPro"/>
</dbReference>
<evidence type="ECO:0000256" key="8">
    <source>
        <dbReference type="ARBA" id="ARBA00032004"/>
    </source>
</evidence>
<dbReference type="InterPro" id="IPR019145">
    <property type="entry name" value="Mediator_Med10"/>
</dbReference>